<evidence type="ECO:0000256" key="6">
    <source>
        <dbReference type="ARBA" id="ARBA00023136"/>
    </source>
</evidence>
<sequence length="755" mass="77767">MSAALAGSRWIKADLRARKGPAALTVLLVAGIVAALITGATLLEDGTNPWRSLFAQTDGAHVWLHTGDSPRVALGDIGGVTGIAGPYRSAPVTVAQDGRKEPAALRAMSAAPPGVAHPLVAEGRWLDAGQPDGVVVERSFAAALRLRIGAPFTIIALSGERHTLYVRGLADSAEQGFYPRWTPGLAYVLPAMLDRIEPMLGRSEWVTGLRLADPDATQVVSQRAVVMLEDELQRVYTWREVRAAMELDNRLLGTLLALFGVAGLVAAALALANAAGGRVLGQLRDLATLKSMGFTRGQVALLLLIEHGALGLLGVALGGLSGWGVMAAVLGATSVAPGPVLAIVGGTALVVLAAVGLPAWRGGRTPPIPAAPAAPPRGHLSRLARLALLVRLPPALVLGTRDAFTRRAPAFLTAFGLAVPMMMITIGLGVWATLDNFLSHPEQVGQHASLYVRPGKLEPADAQRIAERDKDVAAVYPGTEVNALAPGEARSVRVRAIGSSTEPYPYPVVEGRTYGGQGEAVAGQGLLDLLGIEIGDRVRLTVGGTPLIVRVVGRTVEPDLDGEIISVGLDSLAAKDSVPPEFYALALKAGADPAEVRGRLLAQSGESLDVQAAVNPADRLAIIRVVIVALIAVLTLIGLANLLTASALGLRDHAFDLAVLKAMGLTPRQVMATLVTGTGLLVVLGVGAGAAAGASVVTWLIDLQGHTSGVGAGIGRPPSALTLAVAVVVAVGTALAVALIPARRAARAQVPVTSR</sequence>
<feature type="transmembrane region" description="Helical" evidence="7">
    <location>
        <begin position="721"/>
        <end position="740"/>
    </location>
</feature>
<dbReference type="RefSeq" id="WP_195898840.1">
    <property type="nucleotide sequence ID" value="NZ_JADOGI010000105.1"/>
</dbReference>
<protein>
    <submittedName>
        <fullName evidence="9">ABC transporter permease</fullName>
    </submittedName>
</protein>
<feature type="transmembrane region" description="Helical" evidence="7">
    <location>
        <begin position="621"/>
        <end position="650"/>
    </location>
</feature>
<evidence type="ECO:0000259" key="8">
    <source>
        <dbReference type="Pfam" id="PF02687"/>
    </source>
</evidence>
<dbReference type="PANTHER" id="PTHR30489:SF0">
    <property type="entry name" value="LIPOPROTEIN-RELEASING SYSTEM TRANSMEMBRANE PROTEIN LOLE"/>
    <property type="match status" value="1"/>
</dbReference>
<evidence type="ECO:0000256" key="2">
    <source>
        <dbReference type="ARBA" id="ARBA00005236"/>
    </source>
</evidence>
<gene>
    <name evidence="9" type="ORF">ITP53_30145</name>
</gene>
<proteinExistence type="inferred from homology"/>
<feature type="transmembrane region" description="Helical" evidence="7">
    <location>
        <begin position="410"/>
        <end position="434"/>
    </location>
</feature>
<dbReference type="InterPro" id="IPR051447">
    <property type="entry name" value="Lipoprotein-release_system"/>
</dbReference>
<keyword evidence="6 7" id="KW-0472">Membrane</keyword>
<evidence type="ECO:0000313" key="10">
    <source>
        <dbReference type="Proteomes" id="UP000605361"/>
    </source>
</evidence>
<evidence type="ECO:0000256" key="3">
    <source>
        <dbReference type="ARBA" id="ARBA00022475"/>
    </source>
</evidence>
<accession>A0A931AGM8</accession>
<keyword evidence="4 7" id="KW-0812">Transmembrane</keyword>
<dbReference type="AlphaFoldDB" id="A0A931AGM8"/>
<evidence type="ECO:0000256" key="4">
    <source>
        <dbReference type="ARBA" id="ARBA00022692"/>
    </source>
</evidence>
<dbReference type="PANTHER" id="PTHR30489">
    <property type="entry name" value="LIPOPROTEIN-RELEASING SYSTEM TRANSMEMBRANE PROTEIN LOLE"/>
    <property type="match status" value="1"/>
</dbReference>
<feature type="transmembrane region" description="Helical" evidence="7">
    <location>
        <begin position="671"/>
        <end position="701"/>
    </location>
</feature>
<comment type="subcellular location">
    <subcellularLocation>
        <location evidence="1">Cell membrane</location>
        <topology evidence="1">Multi-pass membrane protein</topology>
    </subcellularLocation>
</comment>
<evidence type="ECO:0000256" key="7">
    <source>
        <dbReference type="SAM" id="Phobius"/>
    </source>
</evidence>
<reference evidence="9" key="1">
    <citation type="submission" date="2020-11" db="EMBL/GenBank/DDBJ databases">
        <title>Whole-genome analyses of Nonomuraea sp. K274.</title>
        <authorList>
            <person name="Veyisoglu A."/>
        </authorList>
    </citation>
    <scope>NUCLEOTIDE SEQUENCE</scope>
    <source>
        <strain evidence="9">K274</strain>
    </source>
</reference>
<feature type="transmembrane region" description="Helical" evidence="7">
    <location>
        <begin position="340"/>
        <end position="360"/>
    </location>
</feature>
<feature type="domain" description="ABC3 transporter permease C-terminal" evidence="8">
    <location>
        <begin position="258"/>
        <end position="367"/>
    </location>
</feature>
<dbReference type="Proteomes" id="UP000605361">
    <property type="component" value="Unassembled WGS sequence"/>
</dbReference>
<dbReference type="GO" id="GO:0044874">
    <property type="term" value="P:lipoprotein localization to outer membrane"/>
    <property type="evidence" value="ECO:0007669"/>
    <property type="project" value="TreeGrafter"/>
</dbReference>
<dbReference type="InterPro" id="IPR003838">
    <property type="entry name" value="ABC3_permease_C"/>
</dbReference>
<evidence type="ECO:0000256" key="5">
    <source>
        <dbReference type="ARBA" id="ARBA00022989"/>
    </source>
</evidence>
<feature type="transmembrane region" description="Helical" evidence="7">
    <location>
        <begin position="299"/>
        <end position="320"/>
    </location>
</feature>
<name>A0A931AGM8_9ACTN</name>
<evidence type="ECO:0000313" key="9">
    <source>
        <dbReference type="EMBL" id="MBF8189914.1"/>
    </source>
</evidence>
<comment type="similarity">
    <text evidence="2">Belongs to the ABC-4 integral membrane protein family. LolC/E subfamily.</text>
</comment>
<keyword evidence="5 7" id="KW-1133">Transmembrane helix</keyword>
<keyword evidence="3" id="KW-1003">Cell membrane</keyword>
<dbReference type="GO" id="GO:0098797">
    <property type="term" value="C:plasma membrane protein complex"/>
    <property type="evidence" value="ECO:0007669"/>
    <property type="project" value="TreeGrafter"/>
</dbReference>
<dbReference type="EMBL" id="JADOGI010000105">
    <property type="protein sequence ID" value="MBF8189914.1"/>
    <property type="molecule type" value="Genomic_DNA"/>
</dbReference>
<organism evidence="9 10">
    <name type="scientific">Nonomuraea cypriaca</name>
    <dbReference type="NCBI Taxonomy" id="1187855"/>
    <lineage>
        <taxon>Bacteria</taxon>
        <taxon>Bacillati</taxon>
        <taxon>Actinomycetota</taxon>
        <taxon>Actinomycetes</taxon>
        <taxon>Streptosporangiales</taxon>
        <taxon>Streptosporangiaceae</taxon>
        <taxon>Nonomuraea</taxon>
    </lineage>
</organism>
<dbReference type="Pfam" id="PF02687">
    <property type="entry name" value="FtsX"/>
    <property type="match status" value="2"/>
</dbReference>
<feature type="transmembrane region" description="Helical" evidence="7">
    <location>
        <begin position="251"/>
        <end position="274"/>
    </location>
</feature>
<evidence type="ECO:0000256" key="1">
    <source>
        <dbReference type="ARBA" id="ARBA00004651"/>
    </source>
</evidence>
<feature type="transmembrane region" description="Helical" evidence="7">
    <location>
        <begin position="21"/>
        <end position="43"/>
    </location>
</feature>
<keyword evidence="10" id="KW-1185">Reference proteome</keyword>
<feature type="domain" description="ABC3 transporter permease C-terminal" evidence="8">
    <location>
        <begin position="629"/>
        <end position="749"/>
    </location>
</feature>
<comment type="caution">
    <text evidence="9">The sequence shown here is derived from an EMBL/GenBank/DDBJ whole genome shotgun (WGS) entry which is preliminary data.</text>
</comment>